<dbReference type="AlphaFoldDB" id="A0AAU7ATZ0"/>
<dbReference type="SUPFAM" id="SSF81345">
    <property type="entry name" value="ABC transporter involved in vitamin B12 uptake, BtuC"/>
    <property type="match status" value="1"/>
</dbReference>
<reference evidence="9" key="1">
    <citation type="submission" date="2022-12" db="EMBL/GenBank/DDBJ databases">
        <title>Paraconexibacter alkalitolerans sp. nov. and Baekduia alba sp. nov., isolated from soil and emended description of the genera Paraconexibacter (Chun et al., 2020) and Baekduia (An et al., 2020).</title>
        <authorList>
            <person name="Vieira S."/>
            <person name="Huber K.J."/>
            <person name="Geppert A."/>
            <person name="Wolf J."/>
            <person name="Neumann-Schaal M."/>
            <person name="Muesken M."/>
            <person name="Overmann J."/>
        </authorList>
    </citation>
    <scope>NUCLEOTIDE SEQUENCE</scope>
    <source>
        <strain evidence="9">AEG42_29</strain>
    </source>
</reference>
<dbReference type="CDD" id="cd06550">
    <property type="entry name" value="TM_ABC_iron-siderophores_like"/>
    <property type="match status" value="1"/>
</dbReference>
<feature type="transmembrane region" description="Helical" evidence="8">
    <location>
        <begin position="72"/>
        <end position="91"/>
    </location>
</feature>
<evidence type="ECO:0000256" key="1">
    <source>
        <dbReference type="ARBA" id="ARBA00004651"/>
    </source>
</evidence>
<dbReference type="InterPro" id="IPR000522">
    <property type="entry name" value="ABC_transptr_permease_BtuC"/>
</dbReference>
<gene>
    <name evidence="9" type="primary">yfhA</name>
    <name evidence="9" type="ORF">DSM112329_01948</name>
</gene>
<feature type="transmembrane region" description="Helical" evidence="8">
    <location>
        <begin position="247"/>
        <end position="274"/>
    </location>
</feature>
<keyword evidence="4" id="KW-1003">Cell membrane</keyword>
<feature type="transmembrane region" description="Helical" evidence="8">
    <location>
        <begin position="156"/>
        <end position="177"/>
    </location>
</feature>
<dbReference type="GO" id="GO:0022857">
    <property type="term" value="F:transmembrane transporter activity"/>
    <property type="evidence" value="ECO:0007669"/>
    <property type="project" value="InterPro"/>
</dbReference>
<organism evidence="9">
    <name type="scientific">Paraconexibacter sp. AEG42_29</name>
    <dbReference type="NCBI Taxonomy" id="2997339"/>
    <lineage>
        <taxon>Bacteria</taxon>
        <taxon>Bacillati</taxon>
        <taxon>Actinomycetota</taxon>
        <taxon>Thermoleophilia</taxon>
        <taxon>Solirubrobacterales</taxon>
        <taxon>Paraconexibacteraceae</taxon>
        <taxon>Paraconexibacter</taxon>
    </lineage>
</organism>
<dbReference type="EMBL" id="CP114014">
    <property type="protein sequence ID" value="XAY05105.1"/>
    <property type="molecule type" value="Genomic_DNA"/>
</dbReference>
<sequence>MIARSQAPARRPGSASVRTVLVTGLLALTALAAVVVTLTVGDFPIAIADVPAAVLGDGPPRSVYVVQELRLPRAICGLAAGAALGASGCVFQRVAGNVLASPDVIGINAGAATAAVIGIVWFRATGVAISLAALAGALVCAVLVYGLAYRRGLSPYRLVLVGIGVAAALGSVTSYVLTRADLYDARAAEIWLTGSLVSRDWTQAWSITVVAAVLIPLLATQNRQLRSLELGDDLARLQGTRVEAARAVILVTAVALAAAATAVAGPVAFVALVAPQIARRLIDPRHLGLLPSAACGALLLSAADLAARRVIAPLELPVGVVTAVLGAPVLLALLVRANRTGATG</sequence>
<keyword evidence="5 8" id="KW-0812">Transmembrane</keyword>
<keyword evidence="3" id="KW-0813">Transport</keyword>
<dbReference type="Pfam" id="PF01032">
    <property type="entry name" value="FecCD"/>
    <property type="match status" value="1"/>
</dbReference>
<feature type="transmembrane region" description="Helical" evidence="8">
    <location>
        <begin position="103"/>
        <end position="122"/>
    </location>
</feature>
<dbReference type="InterPro" id="IPR037294">
    <property type="entry name" value="ABC_BtuC-like"/>
</dbReference>
<dbReference type="PANTHER" id="PTHR30472:SF24">
    <property type="entry name" value="FERRIC ENTEROBACTIN TRANSPORT SYSTEM PERMEASE PROTEIN FEPG"/>
    <property type="match status" value="1"/>
</dbReference>
<comment type="subcellular location">
    <subcellularLocation>
        <location evidence="1">Cell membrane</location>
        <topology evidence="1">Multi-pass membrane protein</topology>
    </subcellularLocation>
</comment>
<dbReference type="RefSeq" id="WP_354701623.1">
    <property type="nucleotide sequence ID" value="NZ_CP114014.1"/>
</dbReference>
<evidence type="ECO:0000256" key="3">
    <source>
        <dbReference type="ARBA" id="ARBA00022448"/>
    </source>
</evidence>
<protein>
    <submittedName>
        <fullName evidence="9">Siderophore transport system permease protein YfhA</fullName>
    </submittedName>
</protein>
<proteinExistence type="inferred from homology"/>
<dbReference type="FunFam" id="1.10.3470.10:FF:000001">
    <property type="entry name" value="Vitamin B12 ABC transporter permease BtuC"/>
    <property type="match status" value="1"/>
</dbReference>
<evidence type="ECO:0000256" key="2">
    <source>
        <dbReference type="ARBA" id="ARBA00007935"/>
    </source>
</evidence>
<evidence type="ECO:0000313" key="9">
    <source>
        <dbReference type="EMBL" id="XAY05105.1"/>
    </source>
</evidence>
<evidence type="ECO:0000256" key="7">
    <source>
        <dbReference type="ARBA" id="ARBA00023136"/>
    </source>
</evidence>
<feature type="transmembrane region" description="Helical" evidence="8">
    <location>
        <begin position="314"/>
        <end position="335"/>
    </location>
</feature>
<feature type="transmembrane region" description="Helical" evidence="8">
    <location>
        <begin position="201"/>
        <end position="219"/>
    </location>
</feature>
<evidence type="ECO:0000256" key="5">
    <source>
        <dbReference type="ARBA" id="ARBA00022692"/>
    </source>
</evidence>
<dbReference type="Gene3D" id="1.10.3470.10">
    <property type="entry name" value="ABC transporter involved in vitamin B12 uptake, BtuC"/>
    <property type="match status" value="1"/>
</dbReference>
<accession>A0AAU7ATZ0</accession>
<keyword evidence="7 8" id="KW-0472">Membrane</keyword>
<evidence type="ECO:0000256" key="6">
    <source>
        <dbReference type="ARBA" id="ARBA00022989"/>
    </source>
</evidence>
<dbReference type="KEGG" id="parq:DSM112329_01948"/>
<evidence type="ECO:0000256" key="8">
    <source>
        <dbReference type="SAM" id="Phobius"/>
    </source>
</evidence>
<dbReference type="GO" id="GO:0033214">
    <property type="term" value="P:siderophore-iron import into cell"/>
    <property type="evidence" value="ECO:0007669"/>
    <property type="project" value="TreeGrafter"/>
</dbReference>
<keyword evidence="6 8" id="KW-1133">Transmembrane helix</keyword>
<feature type="transmembrane region" description="Helical" evidence="8">
    <location>
        <begin position="128"/>
        <end position="149"/>
    </location>
</feature>
<dbReference type="GO" id="GO:0005886">
    <property type="term" value="C:plasma membrane"/>
    <property type="evidence" value="ECO:0007669"/>
    <property type="project" value="UniProtKB-SubCell"/>
</dbReference>
<name>A0AAU7ATZ0_9ACTN</name>
<comment type="similarity">
    <text evidence="2">Belongs to the binding-protein-dependent transport system permease family. FecCD subfamily.</text>
</comment>
<evidence type="ECO:0000256" key="4">
    <source>
        <dbReference type="ARBA" id="ARBA00022475"/>
    </source>
</evidence>
<dbReference type="PANTHER" id="PTHR30472">
    <property type="entry name" value="FERRIC ENTEROBACTIN TRANSPORT SYSTEM PERMEASE PROTEIN"/>
    <property type="match status" value="1"/>
</dbReference>